<evidence type="ECO:0000259" key="2">
    <source>
        <dbReference type="PROSITE" id="PS51263"/>
    </source>
</evidence>
<dbReference type="Gene3D" id="3.40.20.10">
    <property type="entry name" value="Severin"/>
    <property type="match status" value="1"/>
</dbReference>
<keyword evidence="4" id="KW-1185">Reference proteome</keyword>
<feature type="compositionally biased region" description="Basic and acidic residues" evidence="1">
    <location>
        <begin position="287"/>
        <end position="304"/>
    </location>
</feature>
<dbReference type="OrthoDB" id="2123378at2759"/>
<proteinExistence type="predicted"/>
<feature type="compositionally biased region" description="Basic and acidic residues" evidence="1">
    <location>
        <begin position="354"/>
        <end position="384"/>
    </location>
</feature>
<organism evidence="3 4">
    <name type="scientific">Mycena venus</name>
    <dbReference type="NCBI Taxonomy" id="2733690"/>
    <lineage>
        <taxon>Eukaryota</taxon>
        <taxon>Fungi</taxon>
        <taxon>Dikarya</taxon>
        <taxon>Basidiomycota</taxon>
        <taxon>Agaricomycotina</taxon>
        <taxon>Agaricomycetes</taxon>
        <taxon>Agaricomycetidae</taxon>
        <taxon>Agaricales</taxon>
        <taxon>Marasmiineae</taxon>
        <taxon>Mycenaceae</taxon>
        <taxon>Mycena</taxon>
    </lineage>
</organism>
<accession>A0A8H7D076</accession>
<comment type="caution">
    <text evidence="3">The sequence shown here is derived from an EMBL/GenBank/DDBJ whole genome shotgun (WGS) entry which is preliminary data.</text>
</comment>
<dbReference type="InterPro" id="IPR002108">
    <property type="entry name" value="ADF-H"/>
</dbReference>
<sequence>MAVNFTDHAEVLVAYDAVLNKEADWLLLTYESSVQPEDTFQLFASGNQGLPELKSKLTLDPLRIYVAFYREGNDGFILLNIIPETVSGVRRARALVHSRRIGAVFQAHQTTLTVDHLSNLTPKSIKSALAAPDSVHVIQVDRVTAEPTTDEMGQFVEPGASNPSPPPPSKGGGSVFSLLRRKKKPEFDNEFGPIEPFISYQQQLPETPPRMEIKPPAPRPLPQLITTRHRSNSDYTVVNHRDSSSSDEVVVVKPESPAPGPAPPRSPGIKKRSVTMPSKWNSEPIDPAERARRRERLQRERELEEQQAIEEEAQRQRQLKMQKETLLREQEEEEEQRRVSIENELKRATAQRRRREELERREEERKQRELEQKKRAARERRMEEHRRLEEWRKEQAAQAEKAAQLAEQVRRKEEEERKKKIQLASSKIKSTKADLDLVTGWVTMQAGDSLVWRRRYFKFIGSTVFFYRSQKERDSGQVLDQVDLRGQVRGLREWNEGYEDLKAIPFSFAVEFNDGREAWSMFSDSEEEKYKLLGLLHTANTLSIGGTRG</sequence>
<feature type="compositionally biased region" description="Pro residues" evidence="1">
    <location>
        <begin position="256"/>
        <end position="266"/>
    </location>
</feature>
<dbReference type="Pfam" id="PF00241">
    <property type="entry name" value="Cofilin_ADF"/>
    <property type="match status" value="1"/>
</dbReference>
<gene>
    <name evidence="3" type="ORF">MVEN_01007400</name>
</gene>
<name>A0A8H7D076_9AGAR</name>
<dbReference type="AlphaFoldDB" id="A0A8H7D076"/>
<dbReference type="GO" id="GO:0003779">
    <property type="term" value="F:actin binding"/>
    <property type="evidence" value="ECO:0007669"/>
    <property type="project" value="InterPro"/>
</dbReference>
<feature type="region of interest" description="Disordered" evidence="1">
    <location>
        <begin position="347"/>
        <end position="384"/>
    </location>
</feature>
<protein>
    <submittedName>
        <fullName evidence="3">ADF-H domain-containing protein</fullName>
    </submittedName>
</protein>
<dbReference type="PROSITE" id="PS51263">
    <property type="entry name" value="ADF_H"/>
    <property type="match status" value="1"/>
</dbReference>
<dbReference type="Proteomes" id="UP000620124">
    <property type="component" value="Unassembled WGS sequence"/>
</dbReference>
<reference evidence="3" key="1">
    <citation type="submission" date="2020-05" db="EMBL/GenBank/DDBJ databases">
        <title>Mycena genomes resolve the evolution of fungal bioluminescence.</title>
        <authorList>
            <person name="Tsai I.J."/>
        </authorList>
    </citation>
    <scope>NUCLEOTIDE SEQUENCE</scope>
    <source>
        <strain evidence="3">CCC161011</strain>
    </source>
</reference>
<evidence type="ECO:0000313" key="3">
    <source>
        <dbReference type="EMBL" id="KAF7356725.1"/>
    </source>
</evidence>
<feature type="region of interest" description="Disordered" evidence="1">
    <location>
        <begin position="152"/>
        <end position="176"/>
    </location>
</feature>
<dbReference type="SUPFAM" id="SSF50729">
    <property type="entry name" value="PH domain-like"/>
    <property type="match status" value="1"/>
</dbReference>
<feature type="domain" description="ADF-H" evidence="2">
    <location>
        <begin position="2"/>
        <end position="130"/>
    </location>
</feature>
<dbReference type="InterPro" id="IPR011993">
    <property type="entry name" value="PH-like_dom_sf"/>
</dbReference>
<feature type="compositionally biased region" description="Low complexity" evidence="1">
    <location>
        <begin position="246"/>
        <end position="255"/>
    </location>
</feature>
<dbReference type="SUPFAM" id="SSF55753">
    <property type="entry name" value="Actin depolymerizing proteins"/>
    <property type="match status" value="1"/>
</dbReference>
<dbReference type="InterPro" id="IPR029006">
    <property type="entry name" value="ADF-H/Gelsolin-like_dom_sf"/>
</dbReference>
<dbReference type="EMBL" id="JACAZI010000007">
    <property type="protein sequence ID" value="KAF7356725.1"/>
    <property type="molecule type" value="Genomic_DNA"/>
</dbReference>
<evidence type="ECO:0000256" key="1">
    <source>
        <dbReference type="SAM" id="MobiDB-lite"/>
    </source>
</evidence>
<feature type="region of interest" description="Disordered" evidence="1">
    <location>
        <begin position="207"/>
        <end position="319"/>
    </location>
</feature>
<dbReference type="Gene3D" id="2.30.29.30">
    <property type="entry name" value="Pleckstrin-homology domain (PH domain)/Phosphotyrosine-binding domain (PTB)"/>
    <property type="match status" value="1"/>
</dbReference>
<evidence type="ECO:0000313" key="4">
    <source>
        <dbReference type="Proteomes" id="UP000620124"/>
    </source>
</evidence>